<comment type="caution">
    <text evidence="4">The sequence shown here is derived from an EMBL/GenBank/DDBJ whole genome shotgun (WGS) entry which is preliminary data.</text>
</comment>
<accession>A0ABR3AJ50</accession>
<dbReference type="SMART" id="SM00325">
    <property type="entry name" value="RhoGEF"/>
    <property type="match status" value="1"/>
</dbReference>
<feature type="compositionally biased region" description="Low complexity" evidence="1">
    <location>
        <begin position="605"/>
        <end position="614"/>
    </location>
</feature>
<feature type="region of interest" description="Disordered" evidence="1">
    <location>
        <begin position="219"/>
        <end position="245"/>
    </location>
</feature>
<feature type="compositionally biased region" description="Low complexity" evidence="1">
    <location>
        <begin position="577"/>
        <end position="592"/>
    </location>
</feature>
<reference evidence="4 5" key="1">
    <citation type="submission" date="2024-05" db="EMBL/GenBank/DDBJ databases">
        <title>A draft genome resource for the thread blight pathogen Marasmius tenuissimus strain MS-2.</title>
        <authorList>
            <person name="Yulfo-Soto G.E."/>
            <person name="Baruah I.K."/>
            <person name="Amoako-Attah I."/>
            <person name="Bukari Y."/>
            <person name="Meinhardt L.W."/>
            <person name="Bailey B.A."/>
            <person name="Cohen S.P."/>
        </authorList>
    </citation>
    <scope>NUCLEOTIDE SEQUENCE [LARGE SCALE GENOMIC DNA]</scope>
    <source>
        <strain evidence="4 5">MS-2</strain>
    </source>
</reference>
<dbReference type="CDD" id="cd00160">
    <property type="entry name" value="RhoGEF"/>
    <property type="match status" value="1"/>
</dbReference>
<feature type="region of interest" description="Disordered" evidence="1">
    <location>
        <begin position="572"/>
        <end position="685"/>
    </location>
</feature>
<dbReference type="InterPro" id="IPR000219">
    <property type="entry name" value="DH_dom"/>
</dbReference>
<proteinExistence type="predicted"/>
<keyword evidence="2" id="KW-1133">Transmembrane helix</keyword>
<evidence type="ECO:0000259" key="3">
    <source>
        <dbReference type="PROSITE" id="PS50010"/>
    </source>
</evidence>
<feature type="region of interest" description="Disordered" evidence="1">
    <location>
        <begin position="714"/>
        <end position="836"/>
    </location>
</feature>
<evidence type="ECO:0000256" key="1">
    <source>
        <dbReference type="SAM" id="MobiDB-lite"/>
    </source>
</evidence>
<feature type="transmembrane region" description="Helical" evidence="2">
    <location>
        <begin position="938"/>
        <end position="961"/>
    </location>
</feature>
<dbReference type="PROSITE" id="PS50010">
    <property type="entry name" value="DH_2"/>
    <property type="match status" value="1"/>
</dbReference>
<organism evidence="4 5">
    <name type="scientific">Marasmius tenuissimus</name>
    <dbReference type="NCBI Taxonomy" id="585030"/>
    <lineage>
        <taxon>Eukaryota</taxon>
        <taxon>Fungi</taxon>
        <taxon>Dikarya</taxon>
        <taxon>Basidiomycota</taxon>
        <taxon>Agaricomycotina</taxon>
        <taxon>Agaricomycetes</taxon>
        <taxon>Agaricomycetidae</taxon>
        <taxon>Agaricales</taxon>
        <taxon>Marasmiineae</taxon>
        <taxon>Marasmiaceae</taxon>
        <taxon>Marasmius</taxon>
    </lineage>
</organism>
<dbReference type="PANTHER" id="PTHR22834">
    <property type="entry name" value="NUCLEAR FUSION PROTEIN FUS2"/>
    <property type="match status" value="1"/>
</dbReference>
<feature type="compositionally biased region" description="Basic and acidic residues" evidence="1">
    <location>
        <begin position="618"/>
        <end position="627"/>
    </location>
</feature>
<dbReference type="Pfam" id="PF00621">
    <property type="entry name" value="RhoGEF"/>
    <property type="match status" value="1"/>
</dbReference>
<keyword evidence="2" id="KW-0472">Membrane</keyword>
<gene>
    <name evidence="4" type="ORF">AAF712_000360</name>
</gene>
<dbReference type="PANTHER" id="PTHR22834:SF20">
    <property type="entry name" value="SH3 DOMAIN-CONTAINING PROTEIN"/>
    <property type="match status" value="1"/>
</dbReference>
<feature type="compositionally biased region" description="Low complexity" evidence="1">
    <location>
        <begin position="819"/>
        <end position="832"/>
    </location>
</feature>
<dbReference type="InterPro" id="IPR035899">
    <property type="entry name" value="DBL_dom_sf"/>
</dbReference>
<dbReference type="InterPro" id="IPR051492">
    <property type="entry name" value="Dynamin-Rho_GEF"/>
</dbReference>
<evidence type="ECO:0000256" key="2">
    <source>
        <dbReference type="SAM" id="Phobius"/>
    </source>
</evidence>
<feature type="compositionally biased region" description="Low complexity" evidence="1">
    <location>
        <begin position="761"/>
        <end position="771"/>
    </location>
</feature>
<feature type="domain" description="DH" evidence="3">
    <location>
        <begin position="1"/>
        <end position="154"/>
    </location>
</feature>
<dbReference type="Gene3D" id="1.20.900.10">
    <property type="entry name" value="Dbl homology (DH) domain"/>
    <property type="match status" value="1"/>
</dbReference>
<keyword evidence="5" id="KW-1185">Reference proteome</keyword>
<keyword evidence="2" id="KW-0812">Transmembrane</keyword>
<name>A0ABR3AJ50_9AGAR</name>
<feature type="compositionally biased region" description="Basic and acidic residues" evidence="1">
    <location>
        <begin position="524"/>
        <end position="537"/>
    </location>
</feature>
<sequence>MTAEDARVIFNNIVELAHFSDTFSNQLEKALGSTIEGGIGEDSVGKLFLEIIPILERPYKTYITRQSSARRTPPEPSQTPALSSYFEQTRAYSTSVSHAWDLHSLLIKPVQRLLKYPLLLSAIIEATPETHTDLANLKKAKESVEVIARNVNEERRRAEVVRGVLMGSDGAHGSKMRKGSGIGIGVATSVNLGKMKSLKRNAGSGGILGDLTGEPVELEGGGTILAPPSSTSSSSSLQGPSSAEAQKVEKLAGELKRIEVFAQQFAKNIMDWGKAASAVTYNLRGWAFAFSRVIGLGGGESQLESEAFDAFLGVIEGVLVPPVSPPPEGSENVHPQTHDGGLLGLSADLESQINEILYKDLAQLLSTLAQPVKLIRTMQHTEPYHYHLLNMTVSHKNRPPAALLETSESYLALRGQLAKELPVYIRLLSRGMEGVVRKFGGIQVAYWAGVRDRWGELWEMLRVEGEMNGGGEETIGVWRQRWGDVDEGVRGLGVVSGRGGFKYVSGRKEDRDERVGEFVNVREEPWKEKEKEKEKKEKKDKKEKKEKEKSPPPMKRTTSNAVASVLASLEPTHNNISQPYPLSPSTSSLSSSRRARGLSDASMATTNTSNTSSSGRTGKRESTDSHRHPLPASHTPQRPRADDWDELFPPPVIMGFGNSFSLPRTRSMPLPKQTPQTQTQTQGQGQGERYAFGLPKVDTSPVVPVEELFFRSEREDKERGRLGRKGSLKRRVEDTFGGMGTGAPRSISRGDAPMPLPTPTPTTTATAPRPTSSKGRASLPANMGSSHGPPAYTPTPTTTTTYNHQHTPSLTSTRSTPVQSSTTRFQTSSQQQAESWSTAPTKYTCVVIHPCRPPAPVSYHGFPFFTLGEGDRFEVLHEAGHPGLHRKLPLYVDDGEDCLLLCRRVSRSEAKREVGWALASFLEPVEGWGLGDGSVSSLFALLLPLSLYICGIVVDVLFPFWTCV</sequence>
<dbReference type="EMBL" id="JBBXMP010000001">
    <property type="protein sequence ID" value="KAL0072597.1"/>
    <property type="molecule type" value="Genomic_DNA"/>
</dbReference>
<feature type="region of interest" description="Disordered" evidence="1">
    <location>
        <begin position="524"/>
        <end position="560"/>
    </location>
</feature>
<evidence type="ECO:0000313" key="4">
    <source>
        <dbReference type="EMBL" id="KAL0072597.1"/>
    </source>
</evidence>
<feature type="compositionally biased region" description="Polar residues" evidence="1">
    <location>
        <begin position="803"/>
        <end position="818"/>
    </location>
</feature>
<evidence type="ECO:0000313" key="5">
    <source>
        <dbReference type="Proteomes" id="UP001437256"/>
    </source>
</evidence>
<dbReference type="SUPFAM" id="SSF48065">
    <property type="entry name" value="DBL homology domain (DH-domain)"/>
    <property type="match status" value="1"/>
</dbReference>
<dbReference type="Proteomes" id="UP001437256">
    <property type="component" value="Unassembled WGS sequence"/>
</dbReference>
<feature type="compositionally biased region" description="Low complexity" evidence="1">
    <location>
        <begin position="673"/>
        <end position="683"/>
    </location>
</feature>
<protein>
    <recommendedName>
        <fullName evidence="3">DH domain-containing protein</fullName>
    </recommendedName>
</protein>
<feature type="compositionally biased region" description="Low complexity" evidence="1">
    <location>
        <begin position="227"/>
        <end position="242"/>
    </location>
</feature>